<gene>
    <name evidence="1" type="ORF">FJV41_10030</name>
</gene>
<dbReference type="RefSeq" id="WP_141642214.1">
    <property type="nucleotide sequence ID" value="NZ_VIFM01000029.1"/>
</dbReference>
<dbReference type="InterPro" id="IPR011855">
    <property type="entry name" value="Phgtail_TP901_1"/>
</dbReference>
<dbReference type="EMBL" id="VIFM01000029">
    <property type="protein sequence ID" value="TQF16119.1"/>
    <property type="molecule type" value="Genomic_DNA"/>
</dbReference>
<comment type="caution">
    <text evidence="1">The sequence shown here is derived from an EMBL/GenBank/DDBJ whole genome shotgun (WGS) entry which is preliminary data.</text>
</comment>
<dbReference type="Pfam" id="PF06199">
    <property type="entry name" value="Phage_tail_2"/>
    <property type="match status" value="1"/>
</dbReference>
<sequence length="141" mass="15221">MAQPREAFFDKLYIRATETAPTEVDALDGVTEAPVNRAKDTVDTNYFGGDGYKRSKGTLKSFTIPLSGHVLQGSAPQKVLRDAFESDATVFFTIIEDETAPVGSQGYRYPVTVTSYEEGRTSTDVVTFSVTLNGQGAPVAV</sequence>
<reference evidence="1 2" key="1">
    <citation type="submission" date="2019-06" db="EMBL/GenBank/DDBJ databases">
        <authorList>
            <person name="Livingstone P."/>
            <person name="Whitworth D."/>
        </authorList>
    </citation>
    <scope>NUCLEOTIDE SEQUENCE [LARGE SCALE GENOMIC DNA]</scope>
    <source>
        <strain evidence="1 2">AM401</strain>
    </source>
</reference>
<dbReference type="OrthoDB" id="5384078at2"/>
<dbReference type="NCBIfam" id="NF047353">
    <property type="entry name" value="tube_lmo2291"/>
    <property type="match status" value="1"/>
</dbReference>
<dbReference type="Gene3D" id="4.10.410.40">
    <property type="match status" value="1"/>
</dbReference>
<protein>
    <submittedName>
        <fullName evidence="1">Uncharacterized protein</fullName>
    </submittedName>
</protein>
<dbReference type="Proteomes" id="UP000315369">
    <property type="component" value="Unassembled WGS sequence"/>
</dbReference>
<keyword evidence="2" id="KW-1185">Reference proteome</keyword>
<proteinExistence type="predicted"/>
<evidence type="ECO:0000313" key="2">
    <source>
        <dbReference type="Proteomes" id="UP000315369"/>
    </source>
</evidence>
<organism evidence="1 2">
    <name type="scientific">Myxococcus llanfairpwllgwyngyllgogerychwyrndrobwllllantysiliogogogochensis</name>
    <dbReference type="NCBI Taxonomy" id="2590453"/>
    <lineage>
        <taxon>Bacteria</taxon>
        <taxon>Pseudomonadati</taxon>
        <taxon>Myxococcota</taxon>
        <taxon>Myxococcia</taxon>
        <taxon>Myxococcales</taxon>
        <taxon>Cystobacterineae</taxon>
        <taxon>Myxococcaceae</taxon>
        <taxon>Myxococcus</taxon>
    </lineage>
</organism>
<accession>A0A540X4I0</accession>
<name>A0A540X4I0_9BACT</name>
<dbReference type="AlphaFoldDB" id="A0A540X4I0"/>
<evidence type="ECO:0000313" key="1">
    <source>
        <dbReference type="EMBL" id="TQF16119.1"/>
    </source>
</evidence>